<dbReference type="PROSITE" id="PS51118">
    <property type="entry name" value="HTH_HXLR"/>
    <property type="match status" value="1"/>
</dbReference>
<keyword evidence="2" id="KW-0238">DNA-binding</keyword>
<dbReference type="RefSeq" id="WP_343971044.1">
    <property type="nucleotide sequence ID" value="NZ_BAAAGK010000088.1"/>
</dbReference>
<keyword evidence="6" id="KW-1185">Reference proteome</keyword>
<evidence type="ECO:0000259" key="4">
    <source>
        <dbReference type="PROSITE" id="PS51118"/>
    </source>
</evidence>
<reference evidence="6" key="1">
    <citation type="journal article" date="2019" name="Int. J. Syst. Evol. Microbiol.">
        <title>The Global Catalogue of Microorganisms (GCM) 10K type strain sequencing project: providing services to taxonomists for standard genome sequencing and annotation.</title>
        <authorList>
            <consortium name="The Broad Institute Genomics Platform"/>
            <consortium name="The Broad Institute Genome Sequencing Center for Infectious Disease"/>
            <person name="Wu L."/>
            <person name="Ma J."/>
        </authorList>
    </citation>
    <scope>NUCLEOTIDE SEQUENCE [LARGE SCALE GENOMIC DNA]</scope>
    <source>
        <strain evidence="6">JCM 10083</strain>
    </source>
</reference>
<dbReference type="SUPFAM" id="SSF46785">
    <property type="entry name" value="Winged helix' DNA-binding domain"/>
    <property type="match status" value="1"/>
</dbReference>
<organism evidence="5 6">
    <name type="scientific">Streptosporangium amethystogenes subsp. fukuiense</name>
    <dbReference type="NCBI Taxonomy" id="698418"/>
    <lineage>
        <taxon>Bacteria</taxon>
        <taxon>Bacillati</taxon>
        <taxon>Actinomycetota</taxon>
        <taxon>Actinomycetes</taxon>
        <taxon>Streptosporangiales</taxon>
        <taxon>Streptosporangiaceae</taxon>
        <taxon>Streptosporangium</taxon>
    </lineage>
</organism>
<accession>A0ABW2SVF2</accession>
<evidence type="ECO:0000313" key="6">
    <source>
        <dbReference type="Proteomes" id="UP001596514"/>
    </source>
</evidence>
<dbReference type="Proteomes" id="UP001596514">
    <property type="component" value="Unassembled WGS sequence"/>
</dbReference>
<sequence>MVRRTRLDSNACPVARALDVIGDWWSLLIVRAALDGDRRFSEFHRTLGVAKNILTTRLRTLVDSHILMIVPAADGKAHHEYVLTPQGEALRPVIAALRQWGEQNAPPTSGE</sequence>
<feature type="domain" description="HTH hxlR-type" evidence="4">
    <location>
        <begin position="12"/>
        <end position="109"/>
    </location>
</feature>
<gene>
    <name evidence="5" type="ORF">ACFQVD_09105</name>
</gene>
<dbReference type="InterPro" id="IPR002577">
    <property type="entry name" value="HTH_HxlR"/>
</dbReference>
<evidence type="ECO:0000256" key="1">
    <source>
        <dbReference type="ARBA" id="ARBA00023015"/>
    </source>
</evidence>
<proteinExistence type="predicted"/>
<dbReference type="InterPro" id="IPR036390">
    <property type="entry name" value="WH_DNA-bd_sf"/>
</dbReference>
<evidence type="ECO:0000313" key="5">
    <source>
        <dbReference type="EMBL" id="MFC7600255.1"/>
    </source>
</evidence>
<name>A0ABW2SVF2_9ACTN</name>
<dbReference type="PANTHER" id="PTHR33204">
    <property type="entry name" value="TRANSCRIPTIONAL REGULATOR, MARR FAMILY"/>
    <property type="match status" value="1"/>
</dbReference>
<dbReference type="Gene3D" id="1.10.10.10">
    <property type="entry name" value="Winged helix-like DNA-binding domain superfamily/Winged helix DNA-binding domain"/>
    <property type="match status" value="1"/>
</dbReference>
<dbReference type="PANTHER" id="PTHR33204:SF18">
    <property type="entry name" value="TRANSCRIPTIONAL REGULATORY PROTEIN"/>
    <property type="match status" value="1"/>
</dbReference>
<protein>
    <submittedName>
        <fullName evidence="5">Winged helix-turn-helix transcriptional regulator</fullName>
    </submittedName>
</protein>
<dbReference type="EMBL" id="JBHTEE010000001">
    <property type="protein sequence ID" value="MFC7600255.1"/>
    <property type="molecule type" value="Genomic_DNA"/>
</dbReference>
<keyword evidence="3" id="KW-0804">Transcription</keyword>
<dbReference type="Pfam" id="PF01638">
    <property type="entry name" value="HxlR"/>
    <property type="match status" value="1"/>
</dbReference>
<evidence type="ECO:0000256" key="3">
    <source>
        <dbReference type="ARBA" id="ARBA00023163"/>
    </source>
</evidence>
<comment type="caution">
    <text evidence="5">The sequence shown here is derived from an EMBL/GenBank/DDBJ whole genome shotgun (WGS) entry which is preliminary data.</text>
</comment>
<keyword evidence="1" id="KW-0805">Transcription regulation</keyword>
<dbReference type="InterPro" id="IPR036388">
    <property type="entry name" value="WH-like_DNA-bd_sf"/>
</dbReference>
<evidence type="ECO:0000256" key="2">
    <source>
        <dbReference type="ARBA" id="ARBA00023125"/>
    </source>
</evidence>